<feature type="domain" description="DotM C-terminal cytoplasmic" evidence="2">
    <location>
        <begin position="191"/>
        <end position="374"/>
    </location>
</feature>
<organism evidence="3 4">
    <name type="scientific">Acetobacter lambici</name>
    <dbReference type="NCBI Taxonomy" id="1332824"/>
    <lineage>
        <taxon>Bacteria</taxon>
        <taxon>Pseudomonadati</taxon>
        <taxon>Pseudomonadota</taxon>
        <taxon>Alphaproteobacteria</taxon>
        <taxon>Acetobacterales</taxon>
        <taxon>Acetobacteraceae</taxon>
        <taxon>Acetobacter</taxon>
    </lineage>
</organism>
<sequence length="388" mass="42998">MNVPQQPIGTGRDVDPENMILTALAVIVVATCLVLLLWYEFHTQITELVLYCAGAELRMISLFTHQYDQVLVNLAHAQPEKVSGRTLWELCTLTGQAILLPSLGLFVALGILCGTQAPQAIYQHRFGLEGMTRMLAKIHPIGQAWVGGAAKLTPPAPEGKPLRPMDPVLTPVEWLNRYAPGPLSDAETVHQCHDALVRQLGNRWSSPAELSAVELCLFMVFSLYYTRQKDQAQAMLESLSTALSGRWKKGEIRQFVQLDKTFTQKMKKAYAAENWTSGIEIASRHAYVRPALMSLLQEARRKSGVVNPSLFSIVQLVDRDLWLILCGLSYPMPGRPLHAIVTTTCTETAGAMEHWRAECLHGTPSPDPQLALTLSSLMTFEVTPHHAN</sequence>
<keyword evidence="4" id="KW-1185">Reference proteome</keyword>
<keyword evidence="1" id="KW-1133">Transmembrane helix</keyword>
<feature type="transmembrane region" description="Helical" evidence="1">
    <location>
        <begin position="87"/>
        <end position="112"/>
    </location>
</feature>
<dbReference type="Pfam" id="PF23127">
    <property type="entry name" value="DotM_C"/>
    <property type="match status" value="1"/>
</dbReference>
<gene>
    <name evidence="3" type="ORF">NKW50_10225</name>
</gene>
<name>A0ABT1F197_9PROT</name>
<dbReference type="RefSeq" id="WP_165992269.1">
    <property type="nucleotide sequence ID" value="NZ_JAMYZY010000018.1"/>
</dbReference>
<accession>A0ABT1F197</accession>
<proteinExistence type="predicted"/>
<dbReference type="Proteomes" id="UP001523528">
    <property type="component" value="Unassembled WGS sequence"/>
</dbReference>
<dbReference type="InterPro" id="IPR056464">
    <property type="entry name" value="DotM_C"/>
</dbReference>
<dbReference type="EMBL" id="JAMYZZ010000018">
    <property type="protein sequence ID" value="MCP1258965.1"/>
    <property type="molecule type" value="Genomic_DNA"/>
</dbReference>
<protein>
    <recommendedName>
        <fullName evidence="2">DotM C-terminal cytoplasmic domain-containing protein</fullName>
    </recommendedName>
</protein>
<comment type="caution">
    <text evidence="3">The sequence shown here is derived from an EMBL/GenBank/DDBJ whole genome shotgun (WGS) entry which is preliminary data.</text>
</comment>
<evidence type="ECO:0000313" key="3">
    <source>
        <dbReference type="EMBL" id="MCP1258965.1"/>
    </source>
</evidence>
<evidence type="ECO:0000313" key="4">
    <source>
        <dbReference type="Proteomes" id="UP001523528"/>
    </source>
</evidence>
<feature type="transmembrane region" description="Helical" evidence="1">
    <location>
        <begin position="20"/>
        <end position="41"/>
    </location>
</feature>
<reference evidence="3 4" key="1">
    <citation type="submission" date="2022-06" db="EMBL/GenBank/DDBJ databases">
        <title>Acetobacer genomes from food samples.</title>
        <authorList>
            <person name="Sombolestani A."/>
        </authorList>
    </citation>
    <scope>NUCLEOTIDE SEQUENCE [LARGE SCALE GENOMIC DNA]</scope>
    <source>
        <strain evidence="3 4">R-83285</strain>
    </source>
</reference>
<evidence type="ECO:0000259" key="2">
    <source>
        <dbReference type="Pfam" id="PF23127"/>
    </source>
</evidence>
<keyword evidence="1" id="KW-0472">Membrane</keyword>
<evidence type="ECO:0000256" key="1">
    <source>
        <dbReference type="SAM" id="Phobius"/>
    </source>
</evidence>
<keyword evidence="1" id="KW-0812">Transmembrane</keyword>